<proteinExistence type="predicted"/>
<organism evidence="1 2">
    <name type="scientific">Racocetra persica</name>
    <dbReference type="NCBI Taxonomy" id="160502"/>
    <lineage>
        <taxon>Eukaryota</taxon>
        <taxon>Fungi</taxon>
        <taxon>Fungi incertae sedis</taxon>
        <taxon>Mucoromycota</taxon>
        <taxon>Glomeromycotina</taxon>
        <taxon>Glomeromycetes</taxon>
        <taxon>Diversisporales</taxon>
        <taxon>Gigasporaceae</taxon>
        <taxon>Racocetra</taxon>
    </lineage>
</organism>
<name>A0ACA9QNH4_9GLOM</name>
<dbReference type="Proteomes" id="UP000789920">
    <property type="component" value="Unassembled WGS sequence"/>
</dbReference>
<keyword evidence="2" id="KW-1185">Reference proteome</keyword>
<accession>A0ACA9QNH4</accession>
<evidence type="ECO:0000313" key="1">
    <source>
        <dbReference type="EMBL" id="CAG8758294.1"/>
    </source>
</evidence>
<dbReference type="EMBL" id="CAJVQC010035154">
    <property type="protein sequence ID" value="CAG8758294.1"/>
    <property type="molecule type" value="Genomic_DNA"/>
</dbReference>
<feature type="non-terminal residue" evidence="1">
    <location>
        <position position="104"/>
    </location>
</feature>
<evidence type="ECO:0000313" key="2">
    <source>
        <dbReference type="Proteomes" id="UP000789920"/>
    </source>
</evidence>
<gene>
    <name evidence="1" type="ORF">RPERSI_LOCUS14942</name>
</gene>
<protein>
    <submittedName>
        <fullName evidence="1">9306_t:CDS:1</fullName>
    </submittedName>
</protein>
<reference evidence="1" key="1">
    <citation type="submission" date="2021-06" db="EMBL/GenBank/DDBJ databases">
        <authorList>
            <person name="Kallberg Y."/>
            <person name="Tangrot J."/>
            <person name="Rosling A."/>
        </authorList>
    </citation>
    <scope>NUCLEOTIDE SEQUENCE</scope>
    <source>
        <strain evidence="1">MA461A</strain>
    </source>
</reference>
<feature type="non-terminal residue" evidence="1">
    <location>
        <position position="1"/>
    </location>
</feature>
<comment type="caution">
    <text evidence="1">The sequence shown here is derived from an EMBL/GenBank/DDBJ whole genome shotgun (WGS) entry which is preliminary data.</text>
</comment>
<sequence>PTLVTNSYITKTDNESNARSIASYKNNFLRQNSITSINNNSPDDDTPESFNSSEENNDNDISEPSTITSHTTRPSRSLIPVQLLATRSSNIVEVDNSKADNDVS</sequence>